<dbReference type="AlphaFoldDB" id="A0A4Y2IJJ0"/>
<keyword evidence="2" id="KW-1185">Reference proteome</keyword>
<name>A0A4Y2IJJ0_ARAVE</name>
<evidence type="ECO:0000313" key="1">
    <source>
        <dbReference type="EMBL" id="GBM77971.1"/>
    </source>
</evidence>
<protein>
    <submittedName>
        <fullName evidence="1">Uncharacterized protein</fullName>
    </submittedName>
</protein>
<dbReference type="EMBL" id="BGPR01002724">
    <property type="protein sequence ID" value="GBM77971.1"/>
    <property type="molecule type" value="Genomic_DNA"/>
</dbReference>
<sequence>MSFEESLWSSVRSASCSFPVLCKGGVKVESMTCPSEMKTQEIISEDLASRMQNRHVAIKRAPAATKILHKDCSEMDYRMDVSRLTK</sequence>
<proteinExistence type="predicted"/>
<comment type="caution">
    <text evidence="1">The sequence shown here is derived from an EMBL/GenBank/DDBJ whole genome shotgun (WGS) entry which is preliminary data.</text>
</comment>
<evidence type="ECO:0000313" key="2">
    <source>
        <dbReference type="Proteomes" id="UP000499080"/>
    </source>
</evidence>
<organism evidence="1 2">
    <name type="scientific">Araneus ventricosus</name>
    <name type="common">Orbweaver spider</name>
    <name type="synonym">Epeira ventricosa</name>
    <dbReference type="NCBI Taxonomy" id="182803"/>
    <lineage>
        <taxon>Eukaryota</taxon>
        <taxon>Metazoa</taxon>
        <taxon>Ecdysozoa</taxon>
        <taxon>Arthropoda</taxon>
        <taxon>Chelicerata</taxon>
        <taxon>Arachnida</taxon>
        <taxon>Araneae</taxon>
        <taxon>Araneomorphae</taxon>
        <taxon>Entelegynae</taxon>
        <taxon>Araneoidea</taxon>
        <taxon>Araneidae</taxon>
        <taxon>Araneus</taxon>
    </lineage>
</organism>
<dbReference type="Proteomes" id="UP000499080">
    <property type="component" value="Unassembled WGS sequence"/>
</dbReference>
<gene>
    <name evidence="1" type="ORF">AVEN_239497_1</name>
</gene>
<reference evidence="1 2" key="1">
    <citation type="journal article" date="2019" name="Sci. Rep.">
        <title>Orb-weaving spider Araneus ventricosus genome elucidates the spidroin gene catalogue.</title>
        <authorList>
            <person name="Kono N."/>
            <person name="Nakamura H."/>
            <person name="Ohtoshi R."/>
            <person name="Moran D.A.P."/>
            <person name="Shinohara A."/>
            <person name="Yoshida Y."/>
            <person name="Fujiwara M."/>
            <person name="Mori M."/>
            <person name="Tomita M."/>
            <person name="Arakawa K."/>
        </authorList>
    </citation>
    <scope>NUCLEOTIDE SEQUENCE [LARGE SCALE GENOMIC DNA]</scope>
</reference>
<accession>A0A4Y2IJJ0</accession>